<dbReference type="GO" id="GO:0019878">
    <property type="term" value="P:lysine biosynthetic process via aminoadipic acid"/>
    <property type="evidence" value="ECO:0007669"/>
    <property type="project" value="TreeGrafter"/>
</dbReference>
<comment type="caution">
    <text evidence="13">The sequence shown here is derived from an EMBL/GenBank/DDBJ whole genome shotgun (WGS) entry which is preliminary data.</text>
</comment>
<feature type="binding site" evidence="11">
    <location>
        <position position="58"/>
    </location>
    <ligand>
        <name>Mg(2+)</name>
        <dbReference type="ChEBI" id="CHEBI:18420"/>
    </ligand>
</feature>
<comment type="catalytic activity">
    <reaction evidence="11">
        <text>apo-[ACP] + CoA = holo-[ACP] + adenosine 3',5'-bisphosphate + H(+)</text>
        <dbReference type="Rhea" id="RHEA:12068"/>
        <dbReference type="Rhea" id="RHEA-COMP:9685"/>
        <dbReference type="Rhea" id="RHEA-COMP:9690"/>
        <dbReference type="ChEBI" id="CHEBI:15378"/>
        <dbReference type="ChEBI" id="CHEBI:29999"/>
        <dbReference type="ChEBI" id="CHEBI:57287"/>
        <dbReference type="ChEBI" id="CHEBI:58343"/>
        <dbReference type="ChEBI" id="CHEBI:64479"/>
        <dbReference type="EC" id="2.7.8.7"/>
    </reaction>
</comment>
<dbReference type="InterPro" id="IPR002582">
    <property type="entry name" value="ACPS"/>
</dbReference>
<organism evidence="13 14">
    <name type="scientific">Lentilactobacillus sunkii DSM 19904</name>
    <dbReference type="NCBI Taxonomy" id="1423808"/>
    <lineage>
        <taxon>Bacteria</taxon>
        <taxon>Bacillati</taxon>
        <taxon>Bacillota</taxon>
        <taxon>Bacilli</taxon>
        <taxon>Lactobacillales</taxon>
        <taxon>Lactobacillaceae</taxon>
        <taxon>Lentilactobacillus</taxon>
    </lineage>
</organism>
<protein>
    <recommendedName>
        <fullName evidence="11">Holo-[acyl-carrier-protein] synthase</fullName>
        <shortName evidence="11">Holo-ACP synthase</shortName>
        <ecNumber evidence="11">2.7.8.7</ecNumber>
    </recommendedName>
    <alternativeName>
        <fullName evidence="11">4'-phosphopantetheinyl transferase AcpS</fullName>
    </alternativeName>
</protein>
<feature type="domain" description="4'-phosphopantetheinyl transferase" evidence="12">
    <location>
        <begin position="4"/>
        <end position="99"/>
    </location>
</feature>
<dbReference type="PATRIC" id="fig|1423808.3.peg.614"/>
<sequence>MIAGIGIDVTDIRRVVAAVERNQHFIQRILTEDEIKQLAKLSDKRKYEFISGRFSAKEAYSKAFGSGLGSQVRFHDLCIVNNDEGKPVFTKQPFDGNAFVSISHTDDIVVTQVILENRG</sequence>
<dbReference type="PANTHER" id="PTHR12215:SF10">
    <property type="entry name" value="L-AMINOADIPATE-SEMIALDEHYDE DEHYDROGENASE-PHOSPHOPANTETHEINYL TRANSFERASE"/>
    <property type="match status" value="1"/>
</dbReference>
<comment type="similarity">
    <text evidence="11">Belongs to the P-Pant transferase superfamily. AcpS family.</text>
</comment>
<keyword evidence="9 11" id="KW-0443">Lipid metabolism</keyword>
<dbReference type="GO" id="GO:0008897">
    <property type="term" value="F:holo-[acyl-carrier-protein] synthase activity"/>
    <property type="evidence" value="ECO:0007669"/>
    <property type="project" value="UniProtKB-UniRule"/>
</dbReference>
<keyword evidence="14" id="KW-1185">Reference proteome</keyword>
<comment type="function">
    <text evidence="11">Transfers the 4'-phosphopantetheine moiety from coenzyme A to a Ser of acyl-carrier-protein.</text>
</comment>
<evidence type="ECO:0000256" key="8">
    <source>
        <dbReference type="ARBA" id="ARBA00022842"/>
    </source>
</evidence>
<dbReference type="GO" id="GO:0000287">
    <property type="term" value="F:magnesium ion binding"/>
    <property type="evidence" value="ECO:0007669"/>
    <property type="project" value="UniProtKB-UniRule"/>
</dbReference>
<evidence type="ECO:0000256" key="11">
    <source>
        <dbReference type="HAMAP-Rule" id="MF_00101"/>
    </source>
</evidence>
<dbReference type="AlphaFoldDB" id="A0A0R1L5L8"/>
<comment type="cofactor">
    <cofactor evidence="1 11">
        <name>Mg(2+)</name>
        <dbReference type="ChEBI" id="CHEBI:18420"/>
    </cofactor>
</comment>
<evidence type="ECO:0000313" key="14">
    <source>
        <dbReference type="Proteomes" id="UP000051581"/>
    </source>
</evidence>
<keyword evidence="10 11" id="KW-0275">Fatty acid biosynthesis</keyword>
<dbReference type="EC" id="2.7.8.7" evidence="11"/>
<evidence type="ECO:0000256" key="7">
    <source>
        <dbReference type="ARBA" id="ARBA00022832"/>
    </source>
</evidence>
<keyword evidence="5 11" id="KW-0808">Transferase</keyword>
<evidence type="ECO:0000259" key="12">
    <source>
        <dbReference type="Pfam" id="PF01648"/>
    </source>
</evidence>
<dbReference type="InterPro" id="IPR004568">
    <property type="entry name" value="Ppantetheine-prot_Trfase_dom"/>
</dbReference>
<comment type="similarity">
    <text evidence="2">Belongs to the P-Pant transferase superfamily. Gsp/Sfp/HetI/AcpT family.</text>
</comment>
<dbReference type="InterPro" id="IPR037143">
    <property type="entry name" value="4-PPantetheinyl_Trfase_dom_sf"/>
</dbReference>
<evidence type="ECO:0000256" key="3">
    <source>
        <dbReference type="ARBA" id="ARBA00022490"/>
    </source>
</evidence>
<keyword evidence="7 11" id="KW-0276">Fatty acid metabolism</keyword>
<evidence type="ECO:0000256" key="2">
    <source>
        <dbReference type="ARBA" id="ARBA00010990"/>
    </source>
</evidence>
<dbReference type="GO" id="GO:0006633">
    <property type="term" value="P:fatty acid biosynthetic process"/>
    <property type="evidence" value="ECO:0007669"/>
    <property type="project" value="UniProtKB-UniRule"/>
</dbReference>
<dbReference type="PANTHER" id="PTHR12215">
    <property type="entry name" value="PHOSPHOPANTETHEINE TRANSFERASE"/>
    <property type="match status" value="1"/>
</dbReference>
<dbReference type="OrthoDB" id="517356at2"/>
<dbReference type="GO" id="GO:0005829">
    <property type="term" value="C:cytosol"/>
    <property type="evidence" value="ECO:0007669"/>
    <property type="project" value="TreeGrafter"/>
</dbReference>
<dbReference type="Proteomes" id="UP000051581">
    <property type="component" value="Unassembled WGS sequence"/>
</dbReference>
<dbReference type="Pfam" id="PF01648">
    <property type="entry name" value="ACPS"/>
    <property type="match status" value="1"/>
</dbReference>
<gene>
    <name evidence="11" type="primary">acpS</name>
    <name evidence="13" type="ORF">FD17_GL000608</name>
</gene>
<evidence type="ECO:0000256" key="5">
    <source>
        <dbReference type="ARBA" id="ARBA00022679"/>
    </source>
</evidence>
<reference evidence="13 14" key="1">
    <citation type="journal article" date="2015" name="Genome Announc.">
        <title>Expanding the biotechnology potential of lactobacilli through comparative genomics of 213 strains and associated genera.</title>
        <authorList>
            <person name="Sun Z."/>
            <person name="Harris H.M."/>
            <person name="McCann A."/>
            <person name="Guo C."/>
            <person name="Argimon S."/>
            <person name="Zhang W."/>
            <person name="Yang X."/>
            <person name="Jeffery I.B."/>
            <person name="Cooney J.C."/>
            <person name="Kagawa T.F."/>
            <person name="Liu W."/>
            <person name="Song Y."/>
            <person name="Salvetti E."/>
            <person name="Wrobel A."/>
            <person name="Rasinkangas P."/>
            <person name="Parkhill J."/>
            <person name="Rea M.C."/>
            <person name="O'Sullivan O."/>
            <person name="Ritari J."/>
            <person name="Douillard F.P."/>
            <person name="Paul Ross R."/>
            <person name="Yang R."/>
            <person name="Briner A.E."/>
            <person name="Felis G.E."/>
            <person name="de Vos W.M."/>
            <person name="Barrangou R."/>
            <person name="Klaenhammer T.R."/>
            <person name="Caufield P.W."/>
            <person name="Cui Y."/>
            <person name="Zhang H."/>
            <person name="O'Toole P.W."/>
        </authorList>
    </citation>
    <scope>NUCLEOTIDE SEQUENCE [LARGE SCALE GENOMIC DNA]</scope>
    <source>
        <strain evidence="13 14">DSM 19904</strain>
    </source>
</reference>
<proteinExistence type="inferred from homology"/>
<dbReference type="EMBL" id="AZEA01000012">
    <property type="protein sequence ID" value="KRK88129.1"/>
    <property type="molecule type" value="Genomic_DNA"/>
</dbReference>
<dbReference type="NCBIfam" id="TIGR00556">
    <property type="entry name" value="pantethn_trn"/>
    <property type="match status" value="1"/>
</dbReference>
<dbReference type="Gene3D" id="3.90.470.20">
    <property type="entry name" value="4'-phosphopantetheinyl transferase domain"/>
    <property type="match status" value="1"/>
</dbReference>
<keyword evidence="8 11" id="KW-0460">Magnesium</keyword>
<evidence type="ECO:0000256" key="1">
    <source>
        <dbReference type="ARBA" id="ARBA00001946"/>
    </source>
</evidence>
<accession>A0A0R1L5L8</accession>
<evidence type="ECO:0000313" key="13">
    <source>
        <dbReference type="EMBL" id="KRK88129.1"/>
    </source>
</evidence>
<dbReference type="InterPro" id="IPR050559">
    <property type="entry name" value="P-Pant_transferase_sf"/>
</dbReference>
<comment type="subcellular location">
    <subcellularLocation>
        <location evidence="11">Cytoplasm</location>
    </subcellularLocation>
</comment>
<evidence type="ECO:0000256" key="10">
    <source>
        <dbReference type="ARBA" id="ARBA00023160"/>
    </source>
</evidence>
<dbReference type="RefSeq" id="WP_057825468.1">
    <property type="nucleotide sequence ID" value="NZ_AZEA01000012.1"/>
</dbReference>
<evidence type="ECO:0000256" key="4">
    <source>
        <dbReference type="ARBA" id="ARBA00022516"/>
    </source>
</evidence>
<name>A0A0R1L5L8_9LACO</name>
<keyword evidence="4 11" id="KW-0444">Lipid biosynthesis</keyword>
<keyword evidence="6 11" id="KW-0479">Metal-binding</keyword>
<keyword evidence="3 11" id="KW-0963">Cytoplasm</keyword>
<evidence type="ECO:0000256" key="9">
    <source>
        <dbReference type="ARBA" id="ARBA00023098"/>
    </source>
</evidence>
<feature type="binding site" evidence="11">
    <location>
        <position position="8"/>
    </location>
    <ligand>
        <name>Mg(2+)</name>
        <dbReference type="ChEBI" id="CHEBI:18420"/>
    </ligand>
</feature>
<dbReference type="NCBIfam" id="TIGR00516">
    <property type="entry name" value="acpS"/>
    <property type="match status" value="1"/>
</dbReference>
<dbReference type="InterPro" id="IPR008278">
    <property type="entry name" value="4-PPantetheinyl_Trfase_dom"/>
</dbReference>
<dbReference type="SUPFAM" id="SSF56214">
    <property type="entry name" value="4'-phosphopantetheinyl transferase"/>
    <property type="match status" value="1"/>
</dbReference>
<dbReference type="HAMAP" id="MF_00101">
    <property type="entry name" value="AcpS"/>
    <property type="match status" value="1"/>
</dbReference>
<evidence type="ECO:0000256" key="6">
    <source>
        <dbReference type="ARBA" id="ARBA00022723"/>
    </source>
</evidence>